<accession>A0A9D2C9R6</accession>
<evidence type="ECO:0000256" key="5">
    <source>
        <dbReference type="ARBA" id="ARBA00016531"/>
    </source>
</evidence>
<feature type="binding site" evidence="12 16">
    <location>
        <position position="414"/>
    </location>
    <ligand>
        <name>Zn(2+)</name>
        <dbReference type="ChEBI" id="CHEBI:29105"/>
    </ligand>
</feature>
<dbReference type="SUPFAM" id="SSF53720">
    <property type="entry name" value="ALDH-like"/>
    <property type="match status" value="1"/>
</dbReference>
<dbReference type="FunFam" id="3.40.50.1980:FF:000001">
    <property type="entry name" value="Histidinol dehydrogenase"/>
    <property type="match status" value="1"/>
</dbReference>
<evidence type="ECO:0000256" key="7">
    <source>
        <dbReference type="ARBA" id="ARBA00022833"/>
    </source>
</evidence>
<evidence type="ECO:0000256" key="13">
    <source>
        <dbReference type="PIRNR" id="PIRNR000099"/>
    </source>
</evidence>
<dbReference type="Proteomes" id="UP000824005">
    <property type="component" value="Unassembled WGS sequence"/>
</dbReference>
<comment type="function">
    <text evidence="1 12">Catalyzes the sequential NAD-dependent oxidations of L-histidinol to L-histidinaldehyde and then to L-histidine.</text>
</comment>
<feature type="binding site" evidence="12 15">
    <location>
        <position position="230"/>
    </location>
    <ligand>
        <name>substrate</name>
    </ligand>
</feature>
<dbReference type="PIRSF" id="PIRSF000099">
    <property type="entry name" value="Histidinol_dh"/>
    <property type="match status" value="1"/>
</dbReference>
<feature type="active site" description="Proton acceptor" evidence="12 14">
    <location>
        <position position="321"/>
    </location>
</feature>
<feature type="binding site" evidence="12 16">
    <location>
        <position position="255"/>
    </location>
    <ligand>
        <name>Zn(2+)</name>
        <dbReference type="ChEBI" id="CHEBI:29105"/>
    </ligand>
</feature>
<evidence type="ECO:0000256" key="10">
    <source>
        <dbReference type="ARBA" id="ARBA00023102"/>
    </source>
</evidence>
<evidence type="ECO:0000256" key="9">
    <source>
        <dbReference type="ARBA" id="ARBA00023027"/>
    </source>
</evidence>
<feature type="binding site" evidence="12 16">
    <location>
        <position position="355"/>
    </location>
    <ligand>
        <name>Zn(2+)</name>
        <dbReference type="ChEBI" id="CHEBI:29105"/>
    </ligand>
</feature>
<dbReference type="EC" id="1.1.1.23" evidence="4 12"/>
<evidence type="ECO:0000313" key="19">
    <source>
        <dbReference type="Proteomes" id="UP000824005"/>
    </source>
</evidence>
<evidence type="ECO:0000256" key="3">
    <source>
        <dbReference type="ARBA" id="ARBA00010178"/>
    </source>
</evidence>
<reference evidence="18" key="2">
    <citation type="submission" date="2021-04" db="EMBL/GenBank/DDBJ databases">
        <authorList>
            <person name="Gilroy R."/>
        </authorList>
    </citation>
    <scope>NUCLEOTIDE SEQUENCE</scope>
    <source>
        <strain evidence="18">ChiGjej1B1-98</strain>
    </source>
</reference>
<dbReference type="HAMAP" id="MF_01024">
    <property type="entry name" value="HisD"/>
    <property type="match status" value="1"/>
</dbReference>
<evidence type="ECO:0000256" key="4">
    <source>
        <dbReference type="ARBA" id="ARBA00012965"/>
    </source>
</evidence>
<comment type="catalytic activity">
    <reaction evidence="11 12">
        <text>L-histidinol + 2 NAD(+) + H2O = L-histidine + 2 NADH + 3 H(+)</text>
        <dbReference type="Rhea" id="RHEA:20641"/>
        <dbReference type="ChEBI" id="CHEBI:15377"/>
        <dbReference type="ChEBI" id="CHEBI:15378"/>
        <dbReference type="ChEBI" id="CHEBI:57540"/>
        <dbReference type="ChEBI" id="CHEBI:57595"/>
        <dbReference type="ChEBI" id="CHEBI:57699"/>
        <dbReference type="ChEBI" id="CHEBI:57945"/>
        <dbReference type="EC" id="1.1.1.23"/>
    </reaction>
</comment>
<evidence type="ECO:0000256" key="15">
    <source>
        <dbReference type="PIRSR" id="PIRSR000099-3"/>
    </source>
</evidence>
<reference evidence="18" key="1">
    <citation type="journal article" date="2021" name="PeerJ">
        <title>Extensive microbial diversity within the chicken gut microbiome revealed by metagenomics and culture.</title>
        <authorList>
            <person name="Gilroy R."/>
            <person name="Ravi A."/>
            <person name="Getino M."/>
            <person name="Pursley I."/>
            <person name="Horton D.L."/>
            <person name="Alikhan N.F."/>
            <person name="Baker D."/>
            <person name="Gharbi K."/>
            <person name="Hall N."/>
            <person name="Watson M."/>
            <person name="Adriaenssens E.M."/>
            <person name="Foster-Nyarko E."/>
            <person name="Jarju S."/>
            <person name="Secka A."/>
            <person name="Antonio M."/>
            <person name="Oren A."/>
            <person name="Chaudhuri R.R."/>
            <person name="La Ragione R."/>
            <person name="Hildebrand F."/>
            <person name="Pallen M.J."/>
        </authorList>
    </citation>
    <scope>NUCLEOTIDE SEQUENCE</scope>
    <source>
        <strain evidence="18">ChiGjej1B1-98</strain>
    </source>
</reference>
<protein>
    <recommendedName>
        <fullName evidence="5 12">Histidinol dehydrogenase</fullName>
        <shortName evidence="12">HDH</shortName>
        <ecNumber evidence="4 12">1.1.1.23</ecNumber>
    </recommendedName>
</protein>
<dbReference type="GO" id="GO:0000105">
    <property type="term" value="P:L-histidine biosynthetic process"/>
    <property type="evidence" value="ECO:0007669"/>
    <property type="project" value="UniProtKB-UniRule"/>
</dbReference>
<evidence type="ECO:0000256" key="1">
    <source>
        <dbReference type="ARBA" id="ARBA00003850"/>
    </source>
</evidence>
<name>A0A9D2C9R6_9MICO</name>
<dbReference type="InterPro" id="IPR022695">
    <property type="entry name" value="Histidinol_DH_monofunct"/>
</dbReference>
<dbReference type="NCBIfam" id="TIGR00069">
    <property type="entry name" value="hisD"/>
    <property type="match status" value="1"/>
</dbReference>
<comment type="cofactor">
    <cofactor evidence="12 16">
        <name>Zn(2+)</name>
        <dbReference type="ChEBI" id="CHEBI:29105"/>
    </cofactor>
    <text evidence="12 16">Binds 1 zinc ion per subunit.</text>
</comment>
<dbReference type="AlphaFoldDB" id="A0A9D2C9R6"/>
<dbReference type="GO" id="GO:0004399">
    <property type="term" value="F:histidinol dehydrogenase activity"/>
    <property type="evidence" value="ECO:0007669"/>
    <property type="project" value="UniProtKB-UniRule"/>
</dbReference>
<sequence>MLQRLQSVVPPRADIDVAEAMGPAIELIEDVRVRGERALLEQAERFDRVRPSTIRVPQTVIDAAAEALESRVRRAIEQTIDRVRRASEAQVPPPAMTHFGRGASVEQRWVPVERVGLYVPGGKAVYPSSVIMNVVAAQAAGVDQIAVTSPPQAEHEGWPHPTILATCALLGVREVYAMGGAGAIGALAYGVESTRLRPVDVITGPGNVFVAAAKRAVAGRVGIDAEAGPTEILVIADSSANADFVARDLISQAEHDELAGSVLVTDSERLADDVEAAIERIVPGCKHEQRIRAALTGRQSAIVLVDDIVEGIAISNAYAPEHLQIMVEAPEAVVEKIVNAGVVFVGDDAPVALGDYAAGSNHVLPTGGTARFAAGLNASVFLRAQQVVRYSRDGLSTVRESIETLAIEEDLPAHGTAVTARFED</sequence>
<feature type="binding site" evidence="12 16">
    <location>
        <position position="252"/>
    </location>
    <ligand>
        <name>Zn(2+)</name>
        <dbReference type="ChEBI" id="CHEBI:29105"/>
    </ligand>
</feature>
<dbReference type="GO" id="GO:0051287">
    <property type="term" value="F:NAD binding"/>
    <property type="evidence" value="ECO:0007669"/>
    <property type="project" value="InterPro"/>
</dbReference>
<feature type="active site" description="Proton acceptor" evidence="12 14">
    <location>
        <position position="322"/>
    </location>
</feature>
<evidence type="ECO:0000256" key="2">
    <source>
        <dbReference type="ARBA" id="ARBA00004940"/>
    </source>
</evidence>
<dbReference type="InterPro" id="IPR012131">
    <property type="entry name" value="Hstdl_DH"/>
</dbReference>
<keyword evidence="6 12" id="KW-0479">Metal-binding</keyword>
<feature type="binding site" evidence="12 15">
    <location>
        <position position="252"/>
    </location>
    <ligand>
        <name>substrate</name>
    </ligand>
</feature>
<evidence type="ECO:0000256" key="11">
    <source>
        <dbReference type="ARBA" id="ARBA00049489"/>
    </source>
</evidence>
<keyword evidence="9 12" id="KW-0520">NAD</keyword>
<keyword evidence="12" id="KW-0028">Amino-acid biosynthesis</keyword>
<evidence type="ECO:0000256" key="6">
    <source>
        <dbReference type="ARBA" id="ARBA00022723"/>
    </source>
</evidence>
<dbReference type="EMBL" id="DXDC01000153">
    <property type="protein sequence ID" value="HIY65675.1"/>
    <property type="molecule type" value="Genomic_DNA"/>
</dbReference>
<dbReference type="InterPro" id="IPR001692">
    <property type="entry name" value="Histidinol_DH_CS"/>
</dbReference>
<comment type="similarity">
    <text evidence="3 12 13 17">Belongs to the histidinol dehydrogenase family.</text>
</comment>
<evidence type="ECO:0000256" key="17">
    <source>
        <dbReference type="RuleBase" id="RU004175"/>
    </source>
</evidence>
<keyword evidence="10 12" id="KW-0368">Histidine biosynthesis</keyword>
<evidence type="ECO:0000256" key="12">
    <source>
        <dbReference type="HAMAP-Rule" id="MF_01024"/>
    </source>
</evidence>
<feature type="binding site" evidence="12 15">
    <location>
        <position position="414"/>
    </location>
    <ligand>
        <name>substrate</name>
    </ligand>
</feature>
<feature type="binding site" evidence="12 15">
    <location>
        <position position="322"/>
    </location>
    <ligand>
        <name>substrate</name>
    </ligand>
</feature>
<dbReference type="Gene3D" id="3.40.50.1980">
    <property type="entry name" value="Nitrogenase molybdenum iron protein domain"/>
    <property type="match status" value="2"/>
</dbReference>
<comment type="caution">
    <text evidence="12">Lacks conserved residue(s) required for the propagation of feature annotation.</text>
</comment>
<evidence type="ECO:0000256" key="14">
    <source>
        <dbReference type="PIRSR" id="PIRSR000099-1"/>
    </source>
</evidence>
<dbReference type="InterPro" id="IPR016161">
    <property type="entry name" value="Ald_DH/histidinol_DH"/>
</dbReference>
<comment type="caution">
    <text evidence="18">The sequence shown here is derived from an EMBL/GenBank/DDBJ whole genome shotgun (WGS) entry which is preliminary data.</text>
</comment>
<evidence type="ECO:0000256" key="16">
    <source>
        <dbReference type="PIRSR" id="PIRSR000099-4"/>
    </source>
</evidence>
<evidence type="ECO:0000256" key="8">
    <source>
        <dbReference type="ARBA" id="ARBA00023002"/>
    </source>
</evidence>
<dbReference type="Gene3D" id="1.20.5.1300">
    <property type="match status" value="1"/>
</dbReference>
<dbReference type="PANTHER" id="PTHR21256:SF2">
    <property type="entry name" value="HISTIDINE BIOSYNTHESIS TRIFUNCTIONAL PROTEIN"/>
    <property type="match status" value="1"/>
</dbReference>
<organism evidence="18 19">
    <name type="scientific">Candidatus Agrococcus pullicola</name>
    <dbReference type="NCBI Taxonomy" id="2838429"/>
    <lineage>
        <taxon>Bacteria</taxon>
        <taxon>Bacillati</taxon>
        <taxon>Actinomycetota</taxon>
        <taxon>Actinomycetes</taxon>
        <taxon>Micrococcales</taxon>
        <taxon>Microbacteriaceae</taxon>
        <taxon>Agrococcus</taxon>
    </lineage>
</organism>
<keyword evidence="8 12" id="KW-0560">Oxidoreductase</keyword>
<keyword evidence="7 12" id="KW-0862">Zinc</keyword>
<feature type="binding site" evidence="12 15">
    <location>
        <position position="409"/>
    </location>
    <ligand>
        <name>substrate</name>
    </ligand>
</feature>
<gene>
    <name evidence="12 18" type="primary">hisD</name>
    <name evidence="18" type="ORF">H9830_05295</name>
</gene>
<evidence type="ECO:0000313" key="18">
    <source>
        <dbReference type="EMBL" id="HIY65675.1"/>
    </source>
</evidence>
<dbReference type="PANTHER" id="PTHR21256">
    <property type="entry name" value="HISTIDINOL DEHYDROGENASE HDH"/>
    <property type="match status" value="1"/>
</dbReference>
<dbReference type="Pfam" id="PF00815">
    <property type="entry name" value="Histidinol_dh"/>
    <property type="match status" value="1"/>
</dbReference>
<feature type="binding site" evidence="12 15">
    <location>
        <position position="255"/>
    </location>
    <ligand>
        <name>substrate</name>
    </ligand>
</feature>
<proteinExistence type="inferred from homology"/>
<comment type="pathway">
    <text evidence="2 12">Amino-acid biosynthesis; L-histidine biosynthesis; L-histidine from 5-phospho-alpha-D-ribose 1-diphosphate: step 9/9.</text>
</comment>
<dbReference type="GO" id="GO:0008270">
    <property type="term" value="F:zinc ion binding"/>
    <property type="evidence" value="ECO:0007669"/>
    <property type="project" value="UniProtKB-UniRule"/>
</dbReference>
<dbReference type="PROSITE" id="PS00611">
    <property type="entry name" value="HISOL_DEHYDROGENASE"/>
    <property type="match status" value="1"/>
</dbReference>
<dbReference type="CDD" id="cd06572">
    <property type="entry name" value="Histidinol_dh"/>
    <property type="match status" value="1"/>
</dbReference>
<dbReference type="GO" id="GO:0005829">
    <property type="term" value="C:cytosol"/>
    <property type="evidence" value="ECO:0007669"/>
    <property type="project" value="TreeGrafter"/>
</dbReference>
<feature type="binding site" evidence="12 15">
    <location>
        <position position="355"/>
    </location>
    <ligand>
        <name>substrate</name>
    </ligand>
</feature>
<dbReference type="PRINTS" id="PR00083">
    <property type="entry name" value="HOLDHDRGNASE"/>
</dbReference>